<dbReference type="InterPro" id="IPR021251">
    <property type="entry name" value="DUF2793"/>
</dbReference>
<gene>
    <name evidence="1" type="ORF">HNQ72_001082</name>
</gene>
<dbReference type="InterPro" id="IPR008983">
    <property type="entry name" value="Tumour_necrosis_fac-like_dom"/>
</dbReference>
<dbReference type="Pfam" id="PF10983">
    <property type="entry name" value="DUF2793"/>
    <property type="match status" value="1"/>
</dbReference>
<dbReference type="Proteomes" id="UP000547879">
    <property type="component" value="Unassembled WGS sequence"/>
</dbReference>
<dbReference type="EMBL" id="JACHEG010000001">
    <property type="protein sequence ID" value="MBB6161285.1"/>
    <property type="molecule type" value="Genomic_DNA"/>
</dbReference>
<organism evidence="1 2">
    <name type="scientific">Rhizobium wenxiniae</name>
    <dbReference type="NCBI Taxonomy" id="1737357"/>
    <lineage>
        <taxon>Bacteria</taxon>
        <taxon>Pseudomonadati</taxon>
        <taxon>Pseudomonadota</taxon>
        <taxon>Alphaproteobacteria</taxon>
        <taxon>Hyphomicrobiales</taxon>
        <taxon>Rhizobiaceae</taxon>
        <taxon>Rhizobium/Agrobacterium group</taxon>
        <taxon>Rhizobium</taxon>
    </lineage>
</organism>
<dbReference type="RefSeq" id="WP_183990228.1">
    <property type="nucleotide sequence ID" value="NZ_BMHW01000001.1"/>
</dbReference>
<evidence type="ECO:0008006" key="3">
    <source>
        <dbReference type="Google" id="ProtNLM"/>
    </source>
</evidence>
<evidence type="ECO:0000313" key="1">
    <source>
        <dbReference type="EMBL" id="MBB6161285.1"/>
    </source>
</evidence>
<keyword evidence="2" id="KW-1185">Reference proteome</keyword>
<comment type="caution">
    <text evidence="1">The sequence shown here is derived from an EMBL/GenBank/DDBJ whole genome shotgun (WGS) entry which is preliminary data.</text>
</comment>
<reference evidence="1 2" key="1">
    <citation type="submission" date="2020-08" db="EMBL/GenBank/DDBJ databases">
        <title>Genomic Encyclopedia of Type Strains, Phase IV (KMG-IV): sequencing the most valuable type-strain genomes for metagenomic binning, comparative biology and taxonomic classification.</title>
        <authorList>
            <person name="Goeker M."/>
        </authorList>
    </citation>
    <scope>NUCLEOTIDE SEQUENCE [LARGE SCALE GENOMIC DNA]</scope>
    <source>
        <strain evidence="1 2">DSM 100734</strain>
    </source>
</reference>
<proteinExistence type="predicted"/>
<name>A0A7W9Y3J9_9HYPH</name>
<dbReference type="Gene3D" id="2.60.120.40">
    <property type="match status" value="1"/>
</dbReference>
<dbReference type="AlphaFoldDB" id="A0A7W9Y3J9"/>
<accession>A0A7W9Y3J9</accession>
<evidence type="ECO:0000313" key="2">
    <source>
        <dbReference type="Proteomes" id="UP000547879"/>
    </source>
</evidence>
<sequence>MSDRTTNLDMPFIMPSQAQKHVTHNQALLLLDAIVQLSVIGESGGPPETPAPGDRFVVATDATDAWSGRAGQIAIWQDGYWAFAKPGTGWRAWFKTGGRLKVFDGSAWQDMPLPENAGVVTIGVSATADSTNRLSLSSPASLFNHAGDSHRLKINKASAVDTATLLFQSGWTGHAEMGLAGDTNFSIKVSEGSDWKAGLVIDGAGRVTMPNQPAARLYRSGTSFAPASGQQSGMSDFALNRGGFALGAAVAGGGNALVIPATGLYLLALTLSVATASAAYSLSVSRNGSPGLLMLAAGAGNATTLSSCAIVQLQQGDTLTFSHSGSAAFNLGPTGTILSVAMI</sequence>
<protein>
    <recommendedName>
        <fullName evidence="3">DUF2793 domain-containing protein</fullName>
    </recommendedName>
</protein>